<proteinExistence type="predicted"/>
<dbReference type="Proteomes" id="UP000660265">
    <property type="component" value="Unassembled WGS sequence"/>
</dbReference>
<evidence type="ECO:0000313" key="2">
    <source>
        <dbReference type="EMBL" id="GGJ82588.1"/>
    </source>
</evidence>
<evidence type="ECO:0000313" key="3">
    <source>
        <dbReference type="Proteomes" id="UP000660265"/>
    </source>
</evidence>
<evidence type="ECO:0000256" key="1">
    <source>
        <dbReference type="SAM" id="MobiDB-lite"/>
    </source>
</evidence>
<sequence>MFDSTMNSSMSPRARSGASARSEARTAPRAGTGTGADPTPAATGPLSFVVSAVMPQTLGTASGIGNPPSVQPCRSKVCLSVDPGRRKYARGTDR</sequence>
<name>A0ABQ2DZQ3_9ACTN</name>
<organism evidence="2 3">
    <name type="scientific">Streptomyces camponoticapitis</name>
    <dbReference type="NCBI Taxonomy" id="1616125"/>
    <lineage>
        <taxon>Bacteria</taxon>
        <taxon>Bacillati</taxon>
        <taxon>Actinomycetota</taxon>
        <taxon>Actinomycetes</taxon>
        <taxon>Kitasatosporales</taxon>
        <taxon>Streptomycetaceae</taxon>
        <taxon>Streptomyces</taxon>
    </lineage>
</organism>
<accession>A0ABQ2DZQ3</accession>
<gene>
    <name evidence="2" type="ORF">GCM10011583_12730</name>
</gene>
<protein>
    <submittedName>
        <fullName evidence="2">Uncharacterized protein</fullName>
    </submittedName>
</protein>
<comment type="caution">
    <text evidence="2">The sequence shown here is derived from an EMBL/GenBank/DDBJ whole genome shotgun (WGS) entry which is preliminary data.</text>
</comment>
<reference evidence="3" key="1">
    <citation type="journal article" date="2019" name="Int. J. Syst. Evol. Microbiol.">
        <title>The Global Catalogue of Microorganisms (GCM) 10K type strain sequencing project: providing services to taxonomists for standard genome sequencing and annotation.</title>
        <authorList>
            <consortium name="The Broad Institute Genomics Platform"/>
            <consortium name="The Broad Institute Genome Sequencing Center for Infectious Disease"/>
            <person name="Wu L."/>
            <person name="Ma J."/>
        </authorList>
    </citation>
    <scope>NUCLEOTIDE SEQUENCE [LARGE SCALE GENOMIC DNA]</scope>
    <source>
        <strain evidence="3">CGMCC 4.7275</strain>
    </source>
</reference>
<dbReference type="EMBL" id="BMMV01000003">
    <property type="protein sequence ID" value="GGJ82588.1"/>
    <property type="molecule type" value="Genomic_DNA"/>
</dbReference>
<feature type="region of interest" description="Disordered" evidence="1">
    <location>
        <begin position="1"/>
        <end position="44"/>
    </location>
</feature>
<keyword evidence="3" id="KW-1185">Reference proteome</keyword>
<feature type="compositionally biased region" description="Low complexity" evidence="1">
    <location>
        <begin position="8"/>
        <end position="44"/>
    </location>
</feature>